<dbReference type="InterPro" id="IPR050790">
    <property type="entry name" value="ExbB/TolQ_transport"/>
</dbReference>
<evidence type="ECO:0000259" key="10">
    <source>
        <dbReference type="Pfam" id="PF01618"/>
    </source>
</evidence>
<reference evidence="11" key="1">
    <citation type="submission" date="2006-05" db="EMBL/GenBank/DDBJ databases">
        <title>Annotation of the draft genome assembly of Desulfuromonas acetoxidans DSM 684.</title>
        <authorList>
            <consortium name="US DOE Joint Genome Institute (JGI-ORNL)"/>
            <person name="Larimer F."/>
            <person name="Land M."/>
            <person name="Hauser L."/>
        </authorList>
    </citation>
    <scope>NUCLEOTIDE SEQUENCE [LARGE SCALE GENOMIC DNA]</scope>
    <source>
        <strain evidence="11">DSM 684</strain>
    </source>
</reference>
<reference evidence="11" key="2">
    <citation type="submission" date="2006-05" db="EMBL/GenBank/DDBJ databases">
        <title>Sequencing of the draft genome and assembly of Desulfuromonas acetoxidans DSM 684.</title>
        <authorList>
            <consortium name="US DOE Joint Genome Institute (JGI-PGF)"/>
            <person name="Copeland A."/>
            <person name="Lucas S."/>
            <person name="Lapidus A."/>
            <person name="Barry K."/>
            <person name="Detter J.C."/>
            <person name="Glavina del Rio T."/>
            <person name="Hammon N."/>
            <person name="Israni S."/>
            <person name="Dalin E."/>
            <person name="Tice H."/>
            <person name="Bruce D."/>
            <person name="Pitluck S."/>
            <person name="Richardson P."/>
        </authorList>
    </citation>
    <scope>NUCLEOTIDE SEQUENCE [LARGE SCALE GENOMIC DNA]</scope>
    <source>
        <strain evidence="11">DSM 684</strain>
    </source>
</reference>
<protein>
    <submittedName>
        <fullName evidence="11">MotA/TolQ/ExbB proton channel</fullName>
    </submittedName>
</protein>
<dbReference type="RefSeq" id="WP_005998301.1">
    <property type="nucleotide sequence ID" value="NZ_AAEW02000003.1"/>
</dbReference>
<feature type="transmembrane region" description="Helical" evidence="9">
    <location>
        <begin position="17"/>
        <end position="43"/>
    </location>
</feature>
<sequence>MKVSDSLLRMFLGGGDFVLYILLALSVVTLGVILERLYAFVHLRRCYGQLSKRDLLLFGQKRLTILATLGNNAPFIGLFGTVLGVIKAFHDLHLQQGSGIKVVMGGISEALVATAMGLLVAIPAVIAYNAFSKTLQTWLLLRQNNE</sequence>
<evidence type="ECO:0000256" key="3">
    <source>
        <dbReference type="ARBA" id="ARBA00022475"/>
    </source>
</evidence>
<accession>Q1K2P5</accession>
<evidence type="ECO:0000256" key="1">
    <source>
        <dbReference type="ARBA" id="ARBA00004651"/>
    </source>
</evidence>
<dbReference type="EMBL" id="AAEW02000003">
    <property type="protein sequence ID" value="EAT16836.1"/>
    <property type="molecule type" value="Genomic_DNA"/>
</dbReference>
<evidence type="ECO:0000256" key="9">
    <source>
        <dbReference type="SAM" id="Phobius"/>
    </source>
</evidence>
<name>Q1K2P5_DESA6</name>
<evidence type="ECO:0000313" key="12">
    <source>
        <dbReference type="Proteomes" id="UP000005695"/>
    </source>
</evidence>
<proteinExistence type="inferred from homology"/>
<dbReference type="PANTHER" id="PTHR30625:SF15">
    <property type="entry name" value="BIOPOLYMER TRANSPORT PROTEIN EXBB"/>
    <property type="match status" value="1"/>
</dbReference>
<gene>
    <name evidence="11" type="ORF">Dace_2088</name>
</gene>
<dbReference type="AlphaFoldDB" id="Q1K2P5"/>
<evidence type="ECO:0000256" key="8">
    <source>
        <dbReference type="RuleBase" id="RU004057"/>
    </source>
</evidence>
<comment type="caution">
    <text evidence="11">The sequence shown here is derived from an EMBL/GenBank/DDBJ whole genome shotgun (WGS) entry which is preliminary data.</text>
</comment>
<dbReference type="GO" id="GO:0017038">
    <property type="term" value="P:protein import"/>
    <property type="evidence" value="ECO:0007669"/>
    <property type="project" value="TreeGrafter"/>
</dbReference>
<dbReference type="OrthoDB" id="9805133at2"/>
<dbReference type="InterPro" id="IPR002898">
    <property type="entry name" value="MotA_ExbB_proton_chnl"/>
</dbReference>
<dbReference type="Proteomes" id="UP000005695">
    <property type="component" value="Unassembled WGS sequence"/>
</dbReference>
<organism evidence="11 12">
    <name type="scientific">Desulfuromonas acetoxidans (strain DSM 684 / 11070)</name>
    <dbReference type="NCBI Taxonomy" id="281689"/>
    <lineage>
        <taxon>Bacteria</taxon>
        <taxon>Pseudomonadati</taxon>
        <taxon>Thermodesulfobacteriota</taxon>
        <taxon>Desulfuromonadia</taxon>
        <taxon>Desulfuromonadales</taxon>
        <taxon>Desulfuromonadaceae</taxon>
        <taxon>Desulfuromonas</taxon>
    </lineage>
</organism>
<dbReference type="GO" id="GO:0005886">
    <property type="term" value="C:plasma membrane"/>
    <property type="evidence" value="ECO:0007669"/>
    <property type="project" value="UniProtKB-SubCell"/>
</dbReference>
<evidence type="ECO:0000256" key="7">
    <source>
        <dbReference type="ARBA" id="ARBA00023136"/>
    </source>
</evidence>
<evidence type="ECO:0000313" key="11">
    <source>
        <dbReference type="EMBL" id="EAT16836.1"/>
    </source>
</evidence>
<evidence type="ECO:0000256" key="2">
    <source>
        <dbReference type="ARBA" id="ARBA00022448"/>
    </source>
</evidence>
<dbReference type="Pfam" id="PF01618">
    <property type="entry name" value="MotA_ExbB"/>
    <property type="match status" value="1"/>
</dbReference>
<evidence type="ECO:0000256" key="5">
    <source>
        <dbReference type="ARBA" id="ARBA00022927"/>
    </source>
</evidence>
<keyword evidence="5 8" id="KW-0653">Protein transport</keyword>
<feature type="transmembrane region" description="Helical" evidence="9">
    <location>
        <begin position="110"/>
        <end position="131"/>
    </location>
</feature>
<keyword evidence="2 8" id="KW-0813">Transport</keyword>
<feature type="transmembrane region" description="Helical" evidence="9">
    <location>
        <begin position="63"/>
        <end position="90"/>
    </location>
</feature>
<feature type="domain" description="MotA/TolQ/ExbB proton channel" evidence="10">
    <location>
        <begin position="60"/>
        <end position="138"/>
    </location>
</feature>
<keyword evidence="6 9" id="KW-1133">Transmembrane helix</keyword>
<keyword evidence="7 9" id="KW-0472">Membrane</keyword>
<comment type="similarity">
    <text evidence="8">Belongs to the exbB/tolQ family.</text>
</comment>
<keyword evidence="4 9" id="KW-0812">Transmembrane</keyword>
<comment type="subcellular location">
    <subcellularLocation>
        <location evidence="1">Cell membrane</location>
        <topology evidence="1">Multi-pass membrane protein</topology>
    </subcellularLocation>
    <subcellularLocation>
        <location evidence="8">Membrane</location>
        <topology evidence="8">Multi-pass membrane protein</topology>
    </subcellularLocation>
</comment>
<dbReference type="PANTHER" id="PTHR30625">
    <property type="entry name" value="PROTEIN TOLQ"/>
    <property type="match status" value="1"/>
</dbReference>
<keyword evidence="12" id="KW-1185">Reference proteome</keyword>
<evidence type="ECO:0000256" key="6">
    <source>
        <dbReference type="ARBA" id="ARBA00022989"/>
    </source>
</evidence>
<evidence type="ECO:0000256" key="4">
    <source>
        <dbReference type="ARBA" id="ARBA00022692"/>
    </source>
</evidence>
<keyword evidence="3" id="KW-1003">Cell membrane</keyword>